<accession>A0A9N9NM53</accession>
<dbReference type="EMBL" id="CAJVQA010017855">
    <property type="protein sequence ID" value="CAG8750772.1"/>
    <property type="molecule type" value="Genomic_DNA"/>
</dbReference>
<reference evidence="1" key="1">
    <citation type="submission" date="2021-06" db="EMBL/GenBank/DDBJ databases">
        <authorList>
            <person name="Kallberg Y."/>
            <person name="Tangrot J."/>
            <person name="Rosling A."/>
        </authorList>
    </citation>
    <scope>NUCLEOTIDE SEQUENCE</scope>
    <source>
        <strain evidence="1">FL966</strain>
    </source>
</reference>
<proteinExistence type="predicted"/>
<dbReference type="PANTHER" id="PTHR45786:SF74">
    <property type="entry name" value="ATP-DEPENDENT DNA HELICASE"/>
    <property type="match status" value="1"/>
</dbReference>
<evidence type="ECO:0000313" key="2">
    <source>
        <dbReference type="Proteomes" id="UP000789759"/>
    </source>
</evidence>
<dbReference type="PANTHER" id="PTHR45786">
    <property type="entry name" value="DNA BINDING PROTEIN-LIKE"/>
    <property type="match status" value="1"/>
</dbReference>
<dbReference type="Proteomes" id="UP000789759">
    <property type="component" value="Unassembled WGS sequence"/>
</dbReference>
<dbReference type="AlphaFoldDB" id="A0A9N9NM53"/>
<name>A0A9N9NM53_9GLOM</name>
<sequence>MLRQSRRETLALATISECSSSGSSVTVLSNVPKVHIFPWTFQELNYHTLGNMDHKCSICKAKMWLDERKSNSSIKSPVFMTCCANSKVLLPPLQELPPFLNVLLTRTNTQSHLFHQNIRLYNSALAFTSIGAKIDHSVTSTRSIYTFRIYGEMYHNIGTLLPDHESCP</sequence>
<comment type="caution">
    <text evidence="1">The sequence shown here is derived from an EMBL/GenBank/DDBJ whole genome shotgun (WGS) entry which is preliminary data.</text>
</comment>
<keyword evidence="2" id="KW-1185">Reference proteome</keyword>
<protein>
    <submittedName>
        <fullName evidence="1">9279_t:CDS:1</fullName>
    </submittedName>
</protein>
<gene>
    <name evidence="1" type="ORF">CPELLU_LOCUS14691</name>
</gene>
<dbReference type="OrthoDB" id="1748060at2759"/>
<evidence type="ECO:0000313" key="1">
    <source>
        <dbReference type="EMBL" id="CAG8750772.1"/>
    </source>
</evidence>
<organism evidence="1 2">
    <name type="scientific">Cetraspora pellucida</name>
    <dbReference type="NCBI Taxonomy" id="1433469"/>
    <lineage>
        <taxon>Eukaryota</taxon>
        <taxon>Fungi</taxon>
        <taxon>Fungi incertae sedis</taxon>
        <taxon>Mucoromycota</taxon>
        <taxon>Glomeromycotina</taxon>
        <taxon>Glomeromycetes</taxon>
        <taxon>Diversisporales</taxon>
        <taxon>Gigasporaceae</taxon>
        <taxon>Cetraspora</taxon>
    </lineage>
</organism>